<dbReference type="Gene3D" id="2.30.29.30">
    <property type="entry name" value="Pleckstrin-homology domain (PH domain)/Phosphotyrosine-binding domain (PTB)"/>
    <property type="match status" value="1"/>
</dbReference>
<dbReference type="CDD" id="cd09804">
    <property type="entry name" value="Dcp1"/>
    <property type="match status" value="1"/>
</dbReference>
<feature type="compositionally biased region" description="Polar residues" evidence="6">
    <location>
        <begin position="340"/>
        <end position="353"/>
    </location>
</feature>
<dbReference type="InterPro" id="IPR011993">
    <property type="entry name" value="PH-like_dom_sf"/>
</dbReference>
<evidence type="ECO:0000259" key="7">
    <source>
        <dbReference type="Pfam" id="PF16741"/>
    </source>
</evidence>
<comment type="subcellular location">
    <subcellularLocation>
        <location evidence="1">Cytoplasm</location>
    </subcellularLocation>
</comment>
<keyword evidence="9" id="KW-1185">Reference proteome</keyword>
<dbReference type="GO" id="GO:0000290">
    <property type="term" value="P:deadenylation-dependent decapping of nuclear-transcribed mRNA"/>
    <property type="evidence" value="ECO:0007669"/>
    <property type="project" value="InterPro"/>
</dbReference>
<dbReference type="PANTHER" id="PTHR16290">
    <property type="entry name" value="TRANSCRIPTION FACTOR SMIF DECAPPING ENZYME DCP1"/>
    <property type="match status" value="1"/>
</dbReference>
<dbReference type="Gene3D" id="6.10.140.2030">
    <property type="match status" value="1"/>
</dbReference>
<dbReference type="InterPro" id="IPR010334">
    <property type="entry name" value="Dcp1"/>
</dbReference>
<evidence type="ECO:0000256" key="1">
    <source>
        <dbReference type="ARBA" id="ARBA00004496"/>
    </source>
</evidence>
<keyword evidence="4" id="KW-0507">mRNA processing</keyword>
<dbReference type="GO" id="GO:0000184">
    <property type="term" value="P:nuclear-transcribed mRNA catabolic process, nonsense-mediated decay"/>
    <property type="evidence" value="ECO:0007669"/>
    <property type="project" value="UniProtKB-KW"/>
</dbReference>
<evidence type="ECO:0000256" key="5">
    <source>
        <dbReference type="ARBA" id="ARBA00023161"/>
    </source>
</evidence>
<dbReference type="Pfam" id="PF16741">
    <property type="entry name" value="mRNA_decap_C"/>
    <property type="match status" value="1"/>
</dbReference>
<dbReference type="GO" id="GO:0031087">
    <property type="term" value="P:deadenylation-independent decapping of nuclear-transcribed mRNA"/>
    <property type="evidence" value="ECO:0007669"/>
    <property type="project" value="TreeGrafter"/>
</dbReference>
<evidence type="ECO:0000313" key="9">
    <source>
        <dbReference type="Proteomes" id="UP001163046"/>
    </source>
</evidence>
<dbReference type="EMBL" id="MU827804">
    <property type="protein sequence ID" value="KAJ7326053.1"/>
    <property type="molecule type" value="Genomic_DNA"/>
</dbReference>
<reference evidence="8" key="1">
    <citation type="submission" date="2023-01" db="EMBL/GenBank/DDBJ databases">
        <title>Genome assembly of the deep-sea coral Lophelia pertusa.</title>
        <authorList>
            <person name="Herrera S."/>
            <person name="Cordes E."/>
        </authorList>
    </citation>
    <scope>NUCLEOTIDE SEQUENCE</scope>
    <source>
        <strain evidence="8">USNM1676648</strain>
        <tissue evidence="8">Polyp</tissue>
    </source>
</reference>
<dbReference type="Pfam" id="PF06058">
    <property type="entry name" value="DCP1"/>
    <property type="match status" value="1"/>
</dbReference>
<dbReference type="GO" id="GO:0000932">
    <property type="term" value="C:P-body"/>
    <property type="evidence" value="ECO:0007669"/>
    <property type="project" value="TreeGrafter"/>
</dbReference>
<evidence type="ECO:0000256" key="3">
    <source>
        <dbReference type="ARBA" id="ARBA00022490"/>
    </source>
</evidence>
<dbReference type="InterPro" id="IPR031953">
    <property type="entry name" value="mRNA_decap_C"/>
</dbReference>
<comment type="caution">
    <text evidence="8">The sequence shown here is derived from an EMBL/GenBank/DDBJ whole genome shotgun (WGS) entry which is preliminary data.</text>
</comment>
<dbReference type="GO" id="GO:0003729">
    <property type="term" value="F:mRNA binding"/>
    <property type="evidence" value="ECO:0007669"/>
    <property type="project" value="TreeGrafter"/>
</dbReference>
<name>A0A9W9YCJ7_9CNID</name>
<feature type="region of interest" description="Disordered" evidence="6">
    <location>
        <begin position="174"/>
        <end position="214"/>
    </location>
</feature>
<feature type="region of interest" description="Disordered" evidence="6">
    <location>
        <begin position="340"/>
        <end position="364"/>
    </location>
</feature>
<dbReference type="PANTHER" id="PTHR16290:SF0">
    <property type="entry name" value="DECAPPING PROTEIN 1, ISOFORM A"/>
    <property type="match status" value="1"/>
</dbReference>
<evidence type="ECO:0000256" key="2">
    <source>
        <dbReference type="ARBA" id="ARBA00008778"/>
    </source>
</evidence>
<dbReference type="OrthoDB" id="440673at2759"/>
<accession>A0A9W9YCJ7</accession>
<evidence type="ECO:0000256" key="6">
    <source>
        <dbReference type="SAM" id="MobiDB-lite"/>
    </source>
</evidence>
<feature type="region of interest" description="Disordered" evidence="6">
    <location>
        <begin position="138"/>
        <end position="157"/>
    </location>
</feature>
<dbReference type="SUPFAM" id="SSF50729">
    <property type="entry name" value="PH domain-like"/>
    <property type="match status" value="1"/>
</dbReference>
<feature type="domain" description="mRNA-decapping enzyme C-terminal" evidence="7">
    <location>
        <begin position="404"/>
        <end position="440"/>
    </location>
</feature>
<keyword evidence="3" id="KW-0963">Cytoplasm</keyword>
<comment type="similarity">
    <text evidence="2">Belongs to the DCP1 family.</text>
</comment>
<evidence type="ECO:0000256" key="4">
    <source>
        <dbReference type="ARBA" id="ARBA00022664"/>
    </source>
</evidence>
<feature type="region of interest" description="Disordered" evidence="6">
    <location>
        <begin position="245"/>
        <end position="286"/>
    </location>
</feature>
<keyword evidence="5" id="KW-0866">Nonsense-mediated mRNA decay</keyword>
<evidence type="ECO:0000313" key="8">
    <source>
        <dbReference type="EMBL" id="KAJ7326053.1"/>
    </source>
</evidence>
<protein>
    <submittedName>
        <fullName evidence="8">mRNA-decapping enzyme 1B</fullName>
    </submittedName>
</protein>
<dbReference type="GO" id="GO:0006397">
    <property type="term" value="P:mRNA processing"/>
    <property type="evidence" value="ECO:0007669"/>
    <property type="project" value="UniProtKB-KW"/>
</dbReference>
<feature type="compositionally biased region" description="Low complexity" evidence="6">
    <location>
        <begin position="201"/>
        <end position="214"/>
    </location>
</feature>
<proteinExistence type="inferred from homology"/>
<organism evidence="8 9">
    <name type="scientific">Desmophyllum pertusum</name>
    <dbReference type="NCBI Taxonomy" id="174260"/>
    <lineage>
        <taxon>Eukaryota</taxon>
        <taxon>Metazoa</taxon>
        <taxon>Cnidaria</taxon>
        <taxon>Anthozoa</taxon>
        <taxon>Hexacorallia</taxon>
        <taxon>Scleractinia</taxon>
        <taxon>Caryophylliina</taxon>
        <taxon>Caryophylliidae</taxon>
        <taxon>Desmophyllum</taxon>
    </lineage>
</organism>
<sequence>MAAEKVANSFAKLNFNAIKKCDQYVVNILDNASQVALYKFNGDKQAWEKTEVEGALFVYSRSATPTSAFFIMNRLNMKNLMEPITNNMEFKLQDPFLLFRNITKEIFGIWFYDSEECKRLATIMKGLSSQTGAVASHAVASPAPAPEIPQESQANASEEKVDIMQLFAKAQERYNNQSKTSSSSAAASHTPNTPQKPPEIPQEQTEQQRKFLQQMQLQTEQVQKLFQTQDTQPKKQRAYSTPVPYLLGHVSSSPVGKGIPKEEGQENGVTPRAEGKSGKRKDKIKSLTLSDVKAPISSVGPGPITQTQDDSAIDAIRPGTQRKLFNNERMETKVTAALPTQSAPVAPQTTTVSHVKDSPQKPLQDQWGAAGSSLMSPMAFQPSGKVTILTPPPQLKQLPKMDIAPLTQEQLVQALTYLLKNDSEFVTKIHEAYFKSLQEKLPT</sequence>
<dbReference type="GO" id="GO:0008047">
    <property type="term" value="F:enzyme activator activity"/>
    <property type="evidence" value="ECO:0007669"/>
    <property type="project" value="InterPro"/>
</dbReference>
<dbReference type="AlphaFoldDB" id="A0A9W9YCJ7"/>
<gene>
    <name evidence="8" type="primary">DCP1B_1</name>
    <name evidence="8" type="ORF">OS493_028309</name>
</gene>
<dbReference type="Proteomes" id="UP001163046">
    <property type="component" value="Unassembled WGS sequence"/>
</dbReference>